<gene>
    <name evidence="1" type="ORF">A3A79_03220</name>
</gene>
<sequence length="172" mass="19035">MFKDIDIEMPRVAGLYHVILHGKSLDIMKRGAVDIAYYKSLNIPGSEGVGIKFEEGLSGIVAVYKEGILSKSYNKPWQVQLKMLEEKNAEFQRENPSWKIIFPPNAATAVEVAQEVWDKHNINVLPKDTRVGDGSVSVGFNPNPSRGFGVTFGISPDQPIRFVGVLPLVVPK</sequence>
<evidence type="ECO:0000313" key="1">
    <source>
        <dbReference type="EMBL" id="OGG24176.1"/>
    </source>
</evidence>
<dbReference type="STRING" id="1798392.A3A79_03220"/>
<proteinExistence type="predicted"/>
<dbReference type="EMBL" id="MFJV01000001">
    <property type="protein sequence ID" value="OGG24176.1"/>
    <property type="molecule type" value="Genomic_DNA"/>
</dbReference>
<evidence type="ECO:0000313" key="2">
    <source>
        <dbReference type="Proteomes" id="UP000178759"/>
    </source>
</evidence>
<organism evidence="1 2">
    <name type="scientific">Candidatus Gottesmanbacteria bacterium RIFCSPLOWO2_01_FULL_43_11b</name>
    <dbReference type="NCBI Taxonomy" id="1798392"/>
    <lineage>
        <taxon>Bacteria</taxon>
        <taxon>Candidatus Gottesmaniibacteriota</taxon>
    </lineage>
</organism>
<dbReference type="Proteomes" id="UP000178759">
    <property type="component" value="Unassembled WGS sequence"/>
</dbReference>
<reference evidence="1 2" key="1">
    <citation type="journal article" date="2016" name="Nat. Commun.">
        <title>Thousands of microbial genomes shed light on interconnected biogeochemical processes in an aquifer system.</title>
        <authorList>
            <person name="Anantharaman K."/>
            <person name="Brown C.T."/>
            <person name="Hug L.A."/>
            <person name="Sharon I."/>
            <person name="Castelle C.J."/>
            <person name="Probst A.J."/>
            <person name="Thomas B.C."/>
            <person name="Singh A."/>
            <person name="Wilkins M.J."/>
            <person name="Karaoz U."/>
            <person name="Brodie E.L."/>
            <person name="Williams K.H."/>
            <person name="Hubbard S.S."/>
            <person name="Banfield J.F."/>
        </authorList>
    </citation>
    <scope>NUCLEOTIDE SEQUENCE [LARGE SCALE GENOMIC DNA]</scope>
</reference>
<dbReference type="AlphaFoldDB" id="A0A1F6AHU9"/>
<comment type="caution">
    <text evidence="1">The sequence shown here is derived from an EMBL/GenBank/DDBJ whole genome shotgun (WGS) entry which is preliminary data.</text>
</comment>
<protein>
    <submittedName>
        <fullName evidence="1">Uncharacterized protein</fullName>
    </submittedName>
</protein>
<accession>A0A1F6AHU9</accession>
<name>A0A1F6AHU9_9BACT</name>